<keyword evidence="4" id="KW-1185">Reference proteome</keyword>
<evidence type="ECO:0000313" key="4">
    <source>
        <dbReference type="Proteomes" id="UP000095743"/>
    </source>
</evidence>
<dbReference type="InterPro" id="IPR005064">
    <property type="entry name" value="BUG"/>
</dbReference>
<accession>A0A1D8GQA1</accession>
<proteinExistence type="inferred from homology"/>
<dbReference type="Proteomes" id="UP000095743">
    <property type="component" value="Chromosome"/>
</dbReference>
<organism evidence="3 4">
    <name type="scientific">Geosporobacter ferrireducens</name>
    <dbReference type="NCBI Taxonomy" id="1424294"/>
    <lineage>
        <taxon>Bacteria</taxon>
        <taxon>Bacillati</taxon>
        <taxon>Bacillota</taxon>
        <taxon>Clostridia</taxon>
        <taxon>Peptostreptococcales</taxon>
        <taxon>Thermotaleaceae</taxon>
        <taxon>Geosporobacter</taxon>
    </lineage>
</organism>
<dbReference type="AlphaFoldDB" id="A0A1D8GQA1"/>
<sequence>MSTETPANSNEGKSETVKNGYPQRPITMIVPYGAGGGTDTYGRMLAAQLEKHLGTPITVTNQGGASGSIGTKFVHDASADGYTLLFSAETIGTYRTMGTSSLSYSNFIPIAVTVNDPKLVVVSKKSKYNTLQELLEDMKKNPGKVTMSHSGPGGSGHNQGLILKELGYEVAMTAFDSGNNALLGVLGEQVAFTNPNLSFASGYIDSGDIKVLAVFADERLEKYPDIPAFTEIVPEAKKYLSIPLTPLSLLVKEGTPNEIVEMLRNATKAALEEKEWTEYVETNSAEKLYEKYTDENSMRKFFENWESMICWLQYENGVSNKSPQEFSIPKFQ</sequence>
<dbReference type="PANTHER" id="PTHR42928">
    <property type="entry name" value="TRICARBOXYLATE-BINDING PROTEIN"/>
    <property type="match status" value="1"/>
</dbReference>
<dbReference type="CDD" id="cd07012">
    <property type="entry name" value="PBP2_Bug_TTT"/>
    <property type="match status" value="1"/>
</dbReference>
<dbReference type="EMBL" id="CP017269">
    <property type="protein sequence ID" value="AOT73038.1"/>
    <property type="molecule type" value="Genomic_DNA"/>
</dbReference>
<dbReference type="Pfam" id="PF03401">
    <property type="entry name" value="TctC"/>
    <property type="match status" value="1"/>
</dbReference>
<dbReference type="Gene3D" id="3.40.190.150">
    <property type="entry name" value="Bordetella uptake gene, domain 1"/>
    <property type="match status" value="1"/>
</dbReference>
<comment type="similarity">
    <text evidence="1">Belongs to the UPF0065 (bug) family.</text>
</comment>
<dbReference type="PIRSF" id="PIRSF017082">
    <property type="entry name" value="YflP"/>
    <property type="match status" value="1"/>
</dbReference>
<evidence type="ECO:0000256" key="1">
    <source>
        <dbReference type="ARBA" id="ARBA00006987"/>
    </source>
</evidence>
<reference evidence="3 4" key="1">
    <citation type="submission" date="2016-09" db="EMBL/GenBank/DDBJ databases">
        <title>Genomic analysis reveals versatility of anaerobic energy metabolism of Geosporobacter ferrireducens IRF9 of phylum Firmicutes.</title>
        <authorList>
            <person name="Kim S.-J."/>
        </authorList>
    </citation>
    <scope>NUCLEOTIDE SEQUENCE [LARGE SCALE GENOMIC DNA]</scope>
    <source>
        <strain evidence="3 4">IRF9</strain>
    </source>
</reference>
<protein>
    <recommendedName>
        <fullName evidence="5">Tripartite tricarboxylate transporter substrate binding protein</fullName>
    </recommendedName>
</protein>
<evidence type="ECO:0000313" key="3">
    <source>
        <dbReference type="EMBL" id="AOT73038.1"/>
    </source>
</evidence>
<name>A0A1D8GQA1_9FIRM</name>
<dbReference type="Gene3D" id="3.40.190.10">
    <property type="entry name" value="Periplasmic binding protein-like II"/>
    <property type="match status" value="1"/>
</dbReference>
<dbReference type="STRING" id="1424294.Gferi_07735"/>
<feature type="compositionally biased region" description="Polar residues" evidence="2">
    <location>
        <begin position="1"/>
        <end position="11"/>
    </location>
</feature>
<evidence type="ECO:0000256" key="2">
    <source>
        <dbReference type="SAM" id="MobiDB-lite"/>
    </source>
</evidence>
<gene>
    <name evidence="3" type="ORF">Gferi_07735</name>
</gene>
<dbReference type="PANTHER" id="PTHR42928:SF5">
    <property type="entry name" value="BLR1237 PROTEIN"/>
    <property type="match status" value="1"/>
</dbReference>
<evidence type="ECO:0008006" key="5">
    <source>
        <dbReference type="Google" id="ProtNLM"/>
    </source>
</evidence>
<dbReference type="KEGG" id="gfe:Gferi_07735"/>
<feature type="region of interest" description="Disordered" evidence="2">
    <location>
        <begin position="1"/>
        <end position="21"/>
    </location>
</feature>
<dbReference type="SUPFAM" id="SSF53850">
    <property type="entry name" value="Periplasmic binding protein-like II"/>
    <property type="match status" value="1"/>
</dbReference>
<dbReference type="InterPro" id="IPR042100">
    <property type="entry name" value="Bug_dom1"/>
</dbReference>